<proteinExistence type="predicted"/>
<dbReference type="HOGENOM" id="CLU_2051377_0_0_1"/>
<organism evidence="1 2">
    <name type="scientific">Tulasnella calospora MUT 4182</name>
    <dbReference type="NCBI Taxonomy" id="1051891"/>
    <lineage>
        <taxon>Eukaryota</taxon>
        <taxon>Fungi</taxon>
        <taxon>Dikarya</taxon>
        <taxon>Basidiomycota</taxon>
        <taxon>Agaricomycotina</taxon>
        <taxon>Agaricomycetes</taxon>
        <taxon>Cantharellales</taxon>
        <taxon>Tulasnellaceae</taxon>
        <taxon>Tulasnella</taxon>
    </lineage>
</organism>
<dbReference type="EMBL" id="KN823125">
    <property type="protein sequence ID" value="KIO21852.1"/>
    <property type="molecule type" value="Genomic_DNA"/>
</dbReference>
<sequence length="120" mass="13453">MSASPALWLSWSNFEMPQPTNFLARIIPYTGPKMSCPQQYFDESLKPRRGALPLRYRICLAKSAGLASTQHGTGLKSLQYASHTALQHWCYLHHHLLQPSSTLPRSAHNLRLLPAVDSGE</sequence>
<dbReference type="AlphaFoldDB" id="A0A0C3LKK9"/>
<evidence type="ECO:0000313" key="1">
    <source>
        <dbReference type="EMBL" id="KIO21852.1"/>
    </source>
</evidence>
<reference evidence="1 2" key="1">
    <citation type="submission" date="2014-04" db="EMBL/GenBank/DDBJ databases">
        <authorList>
            <consortium name="DOE Joint Genome Institute"/>
            <person name="Kuo A."/>
            <person name="Girlanda M."/>
            <person name="Perotto S."/>
            <person name="Kohler A."/>
            <person name="Nagy L.G."/>
            <person name="Floudas D."/>
            <person name="Copeland A."/>
            <person name="Barry K.W."/>
            <person name="Cichocki N."/>
            <person name="Veneault-Fourrey C."/>
            <person name="LaButti K."/>
            <person name="Lindquist E.A."/>
            <person name="Lipzen A."/>
            <person name="Lundell T."/>
            <person name="Morin E."/>
            <person name="Murat C."/>
            <person name="Sun H."/>
            <person name="Tunlid A."/>
            <person name="Henrissat B."/>
            <person name="Grigoriev I.V."/>
            <person name="Hibbett D.S."/>
            <person name="Martin F."/>
            <person name="Nordberg H.P."/>
            <person name="Cantor M.N."/>
            <person name="Hua S.X."/>
        </authorList>
    </citation>
    <scope>NUCLEOTIDE SEQUENCE [LARGE SCALE GENOMIC DNA]</scope>
    <source>
        <strain evidence="1 2">MUT 4182</strain>
    </source>
</reference>
<protein>
    <submittedName>
        <fullName evidence="1">Uncharacterized protein</fullName>
    </submittedName>
</protein>
<gene>
    <name evidence="1" type="ORF">M407DRAFT_123220</name>
</gene>
<dbReference type="Proteomes" id="UP000054248">
    <property type="component" value="Unassembled WGS sequence"/>
</dbReference>
<keyword evidence="2" id="KW-1185">Reference proteome</keyword>
<accession>A0A0C3LKK9</accession>
<evidence type="ECO:0000313" key="2">
    <source>
        <dbReference type="Proteomes" id="UP000054248"/>
    </source>
</evidence>
<name>A0A0C3LKK9_9AGAM</name>
<reference evidence="2" key="2">
    <citation type="submission" date="2015-01" db="EMBL/GenBank/DDBJ databases">
        <title>Evolutionary Origins and Diversification of the Mycorrhizal Mutualists.</title>
        <authorList>
            <consortium name="DOE Joint Genome Institute"/>
            <consortium name="Mycorrhizal Genomics Consortium"/>
            <person name="Kohler A."/>
            <person name="Kuo A."/>
            <person name="Nagy L.G."/>
            <person name="Floudas D."/>
            <person name="Copeland A."/>
            <person name="Barry K.W."/>
            <person name="Cichocki N."/>
            <person name="Veneault-Fourrey C."/>
            <person name="LaButti K."/>
            <person name="Lindquist E.A."/>
            <person name="Lipzen A."/>
            <person name="Lundell T."/>
            <person name="Morin E."/>
            <person name="Murat C."/>
            <person name="Riley R."/>
            <person name="Ohm R."/>
            <person name="Sun H."/>
            <person name="Tunlid A."/>
            <person name="Henrissat B."/>
            <person name="Grigoriev I.V."/>
            <person name="Hibbett D.S."/>
            <person name="Martin F."/>
        </authorList>
    </citation>
    <scope>NUCLEOTIDE SEQUENCE [LARGE SCALE GENOMIC DNA]</scope>
    <source>
        <strain evidence="2">MUT 4182</strain>
    </source>
</reference>